<evidence type="ECO:0000313" key="3">
    <source>
        <dbReference type="Proteomes" id="UP000234296"/>
    </source>
</evidence>
<reference evidence="3" key="1">
    <citation type="submission" date="2017-12" db="EMBL/GenBank/DDBJ databases">
        <title>The genome sequence of Pantoea sp. 596.</title>
        <authorList>
            <person name="Gao J."/>
            <person name="Mao X."/>
            <person name="Sun J."/>
        </authorList>
    </citation>
    <scope>NUCLEOTIDE SEQUENCE [LARGE SCALE GENOMIC DNA]</scope>
    <source>
        <strain evidence="3">596</strain>
    </source>
</reference>
<feature type="signal peptide" evidence="1">
    <location>
        <begin position="1"/>
        <end position="18"/>
    </location>
</feature>
<proteinExistence type="predicted"/>
<dbReference type="EMBL" id="PJRT01000007">
    <property type="protein sequence ID" value="PLR25474.1"/>
    <property type="molecule type" value="Genomic_DNA"/>
</dbReference>
<gene>
    <name evidence="2" type="ORF">PZBJ_07705</name>
</gene>
<keyword evidence="1" id="KW-0732">Signal</keyword>
<name>A0ABX4STR5_9GAMM</name>
<feature type="chain" id="PRO_5045854927" evidence="1">
    <location>
        <begin position="19"/>
        <end position="145"/>
    </location>
</feature>
<evidence type="ECO:0000256" key="1">
    <source>
        <dbReference type="SAM" id="SignalP"/>
    </source>
</evidence>
<dbReference type="RefSeq" id="WP_101761980.1">
    <property type="nucleotide sequence ID" value="NZ_PJRT01000007.1"/>
</dbReference>
<accession>A0ABX4STR5</accession>
<protein>
    <submittedName>
        <fullName evidence="2">Uncharacterized protein</fullName>
    </submittedName>
</protein>
<sequence>MMKFLATIFFIVSLTAKADLPNGIWSTECGASDAFDLKISNSLSDLVVNDNQIVVQYASVMASENKVDLYFIKPIDLGRGGMTINWSNVSGEMRIAELAFSGDSGVLNWSGLYDISDNKYVWINEPDFVQNYSEHGAINLKHCSH</sequence>
<comment type="caution">
    <text evidence="2">The sequence shown here is derived from an EMBL/GenBank/DDBJ whole genome shotgun (WGS) entry which is preliminary data.</text>
</comment>
<dbReference type="Proteomes" id="UP000234296">
    <property type="component" value="Unassembled WGS sequence"/>
</dbReference>
<keyword evidence="3" id="KW-1185">Reference proteome</keyword>
<organism evidence="2 3">
    <name type="scientific">Pantoea endophytica</name>
    <dbReference type="NCBI Taxonomy" id="92488"/>
    <lineage>
        <taxon>Bacteria</taxon>
        <taxon>Pseudomonadati</taxon>
        <taxon>Pseudomonadota</taxon>
        <taxon>Gammaproteobacteria</taxon>
        <taxon>Enterobacterales</taxon>
        <taxon>Erwiniaceae</taxon>
        <taxon>Pantoea</taxon>
    </lineage>
</organism>
<evidence type="ECO:0000313" key="2">
    <source>
        <dbReference type="EMBL" id="PLR25474.1"/>
    </source>
</evidence>